<dbReference type="AlphaFoldDB" id="A0A6P8G8W9"/>
<dbReference type="GO" id="GO:0016055">
    <property type="term" value="P:Wnt signaling pathway"/>
    <property type="evidence" value="ECO:0007669"/>
    <property type="project" value="UniProtKB-KW"/>
</dbReference>
<dbReference type="PANTHER" id="PTHR24056">
    <property type="entry name" value="CELL DIVISION PROTEIN KINASE"/>
    <property type="match status" value="1"/>
</dbReference>
<evidence type="ECO:0000256" key="5">
    <source>
        <dbReference type="ARBA" id="ARBA00022527"/>
    </source>
</evidence>
<feature type="compositionally biased region" description="Basic and acidic residues" evidence="19">
    <location>
        <begin position="31"/>
        <end position="58"/>
    </location>
</feature>
<dbReference type="FunFam" id="1.10.510.10:FF:000131">
    <property type="entry name" value="cyclin-dependent kinase 14 isoform X1"/>
    <property type="match status" value="1"/>
</dbReference>
<keyword evidence="5" id="KW-0723">Serine/threonine-protein kinase</keyword>
<dbReference type="InterPro" id="IPR011009">
    <property type="entry name" value="Kinase-like_dom_sf"/>
</dbReference>
<dbReference type="PROSITE" id="PS00108">
    <property type="entry name" value="PROTEIN_KINASE_ST"/>
    <property type="match status" value="1"/>
</dbReference>
<keyword evidence="13" id="KW-0131">Cell cycle</keyword>
<evidence type="ECO:0000313" key="21">
    <source>
        <dbReference type="Proteomes" id="UP000515152"/>
    </source>
</evidence>
<evidence type="ECO:0000256" key="16">
    <source>
        <dbReference type="ARBA" id="ARBA00047811"/>
    </source>
</evidence>
<keyword evidence="9 18" id="KW-0547">Nucleotide-binding</keyword>
<dbReference type="SMART" id="SM00220">
    <property type="entry name" value="S_TKc"/>
    <property type="match status" value="1"/>
</dbReference>
<dbReference type="GO" id="GO:0005524">
    <property type="term" value="F:ATP binding"/>
    <property type="evidence" value="ECO:0007669"/>
    <property type="project" value="UniProtKB-UniRule"/>
</dbReference>
<evidence type="ECO:0000256" key="15">
    <source>
        <dbReference type="ARBA" id="ARBA00041921"/>
    </source>
</evidence>
<evidence type="ECO:0000256" key="11">
    <source>
        <dbReference type="ARBA" id="ARBA00022840"/>
    </source>
</evidence>
<evidence type="ECO:0000256" key="2">
    <source>
        <dbReference type="ARBA" id="ARBA00006485"/>
    </source>
</evidence>
<dbReference type="GO" id="GO:0005634">
    <property type="term" value="C:nucleus"/>
    <property type="evidence" value="ECO:0007669"/>
    <property type="project" value="TreeGrafter"/>
</dbReference>
<feature type="binding site" evidence="18">
    <location>
        <position position="226"/>
    </location>
    <ligand>
        <name>ATP</name>
        <dbReference type="ChEBI" id="CHEBI:30616"/>
    </ligand>
</feature>
<dbReference type="GO" id="GO:0030332">
    <property type="term" value="F:cyclin binding"/>
    <property type="evidence" value="ECO:0007669"/>
    <property type="project" value="TreeGrafter"/>
</dbReference>
<evidence type="ECO:0000256" key="6">
    <source>
        <dbReference type="ARBA" id="ARBA00022618"/>
    </source>
</evidence>
<protein>
    <recommendedName>
        <fullName evidence="14">Cyclin-dependent kinase 14</fullName>
        <ecNumber evidence="3">2.7.11.22</ecNumber>
    </recommendedName>
    <alternativeName>
        <fullName evidence="15">Cell division protein kinase 14</fullName>
    </alternativeName>
</protein>
<dbReference type="InterPro" id="IPR017441">
    <property type="entry name" value="Protein_kinase_ATP_BS"/>
</dbReference>
<evidence type="ECO:0000256" key="17">
    <source>
        <dbReference type="ARBA" id="ARBA00048367"/>
    </source>
</evidence>
<dbReference type="Gene3D" id="3.30.200.20">
    <property type="entry name" value="Phosphorylase Kinase, domain 1"/>
    <property type="match status" value="1"/>
</dbReference>
<dbReference type="Pfam" id="PF00069">
    <property type="entry name" value="Pkinase"/>
    <property type="match status" value="1"/>
</dbReference>
<gene>
    <name evidence="22" type="primary">cdk14</name>
</gene>
<feature type="domain" description="Protein kinase" evidence="20">
    <location>
        <begin position="197"/>
        <end position="481"/>
    </location>
</feature>
<evidence type="ECO:0000256" key="3">
    <source>
        <dbReference type="ARBA" id="ARBA00012425"/>
    </source>
</evidence>
<keyword evidence="4" id="KW-1003">Cell membrane</keyword>
<proteinExistence type="inferred from homology"/>
<feature type="region of interest" description="Disordered" evidence="19">
    <location>
        <begin position="165"/>
        <end position="195"/>
    </location>
</feature>
<keyword evidence="10 22" id="KW-0418">Kinase</keyword>
<evidence type="ECO:0000313" key="22">
    <source>
        <dbReference type="RefSeq" id="XP_031431620.2"/>
    </source>
</evidence>
<dbReference type="SUPFAM" id="SSF56112">
    <property type="entry name" value="Protein kinase-like (PK-like)"/>
    <property type="match status" value="1"/>
</dbReference>
<evidence type="ECO:0000256" key="9">
    <source>
        <dbReference type="ARBA" id="ARBA00022741"/>
    </source>
</evidence>
<dbReference type="RefSeq" id="XP_031431620.2">
    <property type="nucleotide sequence ID" value="XM_031575760.2"/>
</dbReference>
<dbReference type="InterPro" id="IPR008271">
    <property type="entry name" value="Ser/Thr_kinase_AS"/>
</dbReference>
<evidence type="ECO:0000256" key="4">
    <source>
        <dbReference type="ARBA" id="ARBA00022475"/>
    </source>
</evidence>
<accession>A0A6P8G8W9</accession>
<evidence type="ECO:0000256" key="8">
    <source>
        <dbReference type="ARBA" id="ARBA00022687"/>
    </source>
</evidence>
<dbReference type="Proteomes" id="UP000515152">
    <property type="component" value="Chromosome 11"/>
</dbReference>
<dbReference type="EC" id="2.7.11.22" evidence="3"/>
<evidence type="ECO:0000256" key="7">
    <source>
        <dbReference type="ARBA" id="ARBA00022679"/>
    </source>
</evidence>
<dbReference type="GO" id="GO:0004693">
    <property type="term" value="F:cyclin-dependent protein serine/threonine kinase activity"/>
    <property type="evidence" value="ECO:0007669"/>
    <property type="project" value="UniProtKB-EC"/>
</dbReference>
<comment type="catalytic activity">
    <reaction evidence="17">
        <text>L-seryl-[protein] + ATP = O-phospho-L-seryl-[protein] + ADP + H(+)</text>
        <dbReference type="Rhea" id="RHEA:17989"/>
        <dbReference type="Rhea" id="RHEA-COMP:9863"/>
        <dbReference type="Rhea" id="RHEA-COMP:11604"/>
        <dbReference type="ChEBI" id="CHEBI:15378"/>
        <dbReference type="ChEBI" id="CHEBI:29999"/>
        <dbReference type="ChEBI" id="CHEBI:30616"/>
        <dbReference type="ChEBI" id="CHEBI:83421"/>
        <dbReference type="ChEBI" id="CHEBI:456216"/>
        <dbReference type="EC" id="2.7.11.22"/>
    </reaction>
</comment>
<dbReference type="InterPro" id="IPR000719">
    <property type="entry name" value="Prot_kinase_dom"/>
</dbReference>
<evidence type="ECO:0000259" key="20">
    <source>
        <dbReference type="PROSITE" id="PS50011"/>
    </source>
</evidence>
<keyword evidence="21" id="KW-1185">Reference proteome</keyword>
<evidence type="ECO:0000256" key="19">
    <source>
        <dbReference type="SAM" id="MobiDB-lite"/>
    </source>
</evidence>
<dbReference type="PANTHER" id="PTHR24056:SF154">
    <property type="entry name" value="CYCLIN-DEPENDENT KINASE 14"/>
    <property type="match status" value="1"/>
</dbReference>
<comment type="subcellular location">
    <subcellularLocation>
        <location evidence="1">Cell membrane</location>
        <topology evidence="1">Peripheral membrane protein</topology>
    </subcellularLocation>
</comment>
<dbReference type="PROSITE" id="PS00107">
    <property type="entry name" value="PROTEIN_KINASE_ATP"/>
    <property type="match status" value="1"/>
</dbReference>
<dbReference type="FunFam" id="3.30.200.20:FF:000007">
    <property type="entry name" value="Cyclin-dependent kinase 14, putative"/>
    <property type="match status" value="1"/>
</dbReference>
<dbReference type="OrthoDB" id="1732493at2759"/>
<evidence type="ECO:0000256" key="13">
    <source>
        <dbReference type="ARBA" id="ARBA00023306"/>
    </source>
</evidence>
<keyword evidence="8" id="KW-0879">Wnt signaling pathway</keyword>
<dbReference type="GO" id="GO:0051301">
    <property type="term" value="P:cell division"/>
    <property type="evidence" value="ECO:0007669"/>
    <property type="project" value="UniProtKB-KW"/>
</dbReference>
<evidence type="ECO:0000256" key="10">
    <source>
        <dbReference type="ARBA" id="ARBA00022777"/>
    </source>
</evidence>
<keyword evidence="12" id="KW-0472">Membrane</keyword>
<feature type="region of interest" description="Disordered" evidence="19">
    <location>
        <begin position="511"/>
        <end position="531"/>
    </location>
</feature>
<dbReference type="GeneID" id="105910056"/>
<evidence type="ECO:0000256" key="12">
    <source>
        <dbReference type="ARBA" id="ARBA00023136"/>
    </source>
</evidence>
<organism evidence="21 22">
    <name type="scientific">Clupea harengus</name>
    <name type="common">Atlantic herring</name>
    <dbReference type="NCBI Taxonomy" id="7950"/>
    <lineage>
        <taxon>Eukaryota</taxon>
        <taxon>Metazoa</taxon>
        <taxon>Chordata</taxon>
        <taxon>Craniata</taxon>
        <taxon>Vertebrata</taxon>
        <taxon>Euteleostomi</taxon>
        <taxon>Actinopterygii</taxon>
        <taxon>Neopterygii</taxon>
        <taxon>Teleostei</taxon>
        <taxon>Clupei</taxon>
        <taxon>Clupeiformes</taxon>
        <taxon>Clupeoidei</taxon>
        <taxon>Clupeidae</taxon>
        <taxon>Clupea</taxon>
    </lineage>
</organism>
<comment type="similarity">
    <text evidence="2">Belongs to the protein kinase superfamily. CMGC Ser/Thr protein kinase family. CDC2/CDKX subfamily.</text>
</comment>
<keyword evidence="7" id="KW-0808">Transferase</keyword>
<dbReference type="Gene3D" id="1.10.510.10">
    <property type="entry name" value="Transferase(Phosphotransferase) domain 1"/>
    <property type="match status" value="1"/>
</dbReference>
<keyword evidence="11 18" id="KW-0067">ATP-binding</keyword>
<feature type="region of interest" description="Disordered" evidence="19">
    <location>
        <begin position="27"/>
        <end position="58"/>
    </location>
</feature>
<evidence type="ECO:0000256" key="18">
    <source>
        <dbReference type="PROSITE-ProRule" id="PRU10141"/>
    </source>
</evidence>
<evidence type="ECO:0000256" key="1">
    <source>
        <dbReference type="ARBA" id="ARBA00004202"/>
    </source>
</evidence>
<reference evidence="22" key="1">
    <citation type="submission" date="2025-08" db="UniProtKB">
        <authorList>
            <consortium name="RefSeq"/>
        </authorList>
    </citation>
    <scope>IDENTIFICATION</scope>
</reference>
<dbReference type="GO" id="GO:0005829">
    <property type="term" value="C:cytosol"/>
    <property type="evidence" value="ECO:0007669"/>
    <property type="project" value="TreeGrafter"/>
</dbReference>
<dbReference type="CTD" id="5218"/>
<keyword evidence="6" id="KW-0132">Cell division</keyword>
<comment type="catalytic activity">
    <reaction evidence="16">
        <text>L-threonyl-[protein] + ATP = O-phospho-L-threonyl-[protein] + ADP + H(+)</text>
        <dbReference type="Rhea" id="RHEA:46608"/>
        <dbReference type="Rhea" id="RHEA-COMP:11060"/>
        <dbReference type="Rhea" id="RHEA-COMP:11605"/>
        <dbReference type="ChEBI" id="CHEBI:15378"/>
        <dbReference type="ChEBI" id="CHEBI:30013"/>
        <dbReference type="ChEBI" id="CHEBI:30616"/>
        <dbReference type="ChEBI" id="CHEBI:61977"/>
        <dbReference type="ChEBI" id="CHEBI:456216"/>
        <dbReference type="EC" id="2.7.11.22"/>
    </reaction>
</comment>
<evidence type="ECO:0000256" key="14">
    <source>
        <dbReference type="ARBA" id="ARBA00040211"/>
    </source>
</evidence>
<dbReference type="PROSITE" id="PS50011">
    <property type="entry name" value="PROTEIN_KINASE_DOM"/>
    <property type="match status" value="1"/>
</dbReference>
<dbReference type="GO" id="GO:0005886">
    <property type="term" value="C:plasma membrane"/>
    <property type="evidence" value="ECO:0007669"/>
    <property type="project" value="UniProtKB-SubCell"/>
</dbReference>
<name>A0A6P8G8W9_CLUHA</name>
<sequence>MCDASFRKAPPSRSLCPSMLVRSFHSLPTRAARERASEQEREREGGRERVSDRERVNEREREREGYVLSWFFACRVSDWSEWVSPALVRREGGLLLANGAGNKICVTKMSTRSGQGPDSVIKHMDTIPEDRKVRVQRTQSGFEPFEKPASQVKRVHSENNACIAAKSSSAGKESPKLRRHSSPSSPTSPKFGKADSYEKLEKLGEGSYATVYKGKSKVNGKLVALKVIRLQEEEGTPFTAIREASLLKGLKHSNIVLLHDIIHTKETLTLVFEYVHTDLCQYMDRHPGGLHPDNVRLFLFQLLRGLSYIHQSYILHRDLKPQNLLISDTGELKLADFGLARAKSVPSHTYSNEVVTLWYRPPDVLLGSTEYSTCLDMWGVGCIFVEMIQGVAAFPGMKDIQDQLERIFLILGTPTEESWSGVLSHPHFRSDRCTVYSPKKLRQAWNKMGYVDHAEELASRFLQCSPKQRISAQAALSHEYFSQLPPRLWELTDMSSIFTVATVKLQPESGDSIQVCGRTSSQSKASSGTKH</sequence>
<dbReference type="InterPro" id="IPR050108">
    <property type="entry name" value="CDK"/>
</dbReference>